<dbReference type="InterPro" id="IPR000796">
    <property type="entry name" value="Asp_trans"/>
</dbReference>
<feature type="domain" description="Aminotransferase class I/classII large" evidence="8">
    <location>
        <begin position="27"/>
        <end position="386"/>
    </location>
</feature>
<evidence type="ECO:0000256" key="2">
    <source>
        <dbReference type="ARBA" id="ARBA00007441"/>
    </source>
</evidence>
<dbReference type="PANTHER" id="PTHR11879:SF22">
    <property type="entry name" value="ASPARTATE AMINOTRANSFERASE, MITOCHONDRIAL"/>
    <property type="match status" value="1"/>
</dbReference>
<comment type="cofactor">
    <cofactor evidence="1 7">
        <name>pyridoxal 5'-phosphate</name>
        <dbReference type="ChEBI" id="CHEBI:597326"/>
    </cofactor>
</comment>
<dbReference type="EC" id="2.6.1.-" evidence="7"/>
<dbReference type="RefSeq" id="WP_072747303.1">
    <property type="nucleotide sequence ID" value="NZ_FOHL01000005.1"/>
</dbReference>
<dbReference type="GO" id="GO:0005829">
    <property type="term" value="C:cytosol"/>
    <property type="evidence" value="ECO:0007669"/>
    <property type="project" value="TreeGrafter"/>
</dbReference>
<dbReference type="GO" id="GO:0042802">
    <property type="term" value="F:identical protein binding"/>
    <property type="evidence" value="ECO:0007669"/>
    <property type="project" value="TreeGrafter"/>
</dbReference>
<comment type="similarity">
    <text evidence="2 7">Belongs to the class-I pyridoxal-phosphate-dependent aminotransferase family.</text>
</comment>
<dbReference type="GO" id="GO:0030170">
    <property type="term" value="F:pyridoxal phosphate binding"/>
    <property type="evidence" value="ECO:0007669"/>
    <property type="project" value="InterPro"/>
</dbReference>
<accession>A0A1M7T9I0</accession>
<proteinExistence type="inferred from homology"/>
<sequence>MLEQLAAAEPDPIIALIAAFRDDPRPDKIDLGVGVYRDAAGRTPVFAAVKAAEERLWREQDTKTYLGLEGDRAFVDAAAELALGADGAARATGAQAVGGSGALFALGRLAKRANPEATAHLPDPTWPNHRNLLGAAGLKLASYPYMRGGALDFDAMRAALERLGAGDVVVLHACCHNPTGIDPTPEQWAEIGRIAAGRGWTPLFDMAYLGFGQGLEPDAQGMRAVLAAVPEALVALSFSKSMGLYRDRVGAALVVTGDADARARAQAALAAINRETFSMPPDHGAAAARLTLTDPALRAMWIGELDAMRARVAANRAALASALARATNDARWARLAEGRGMFSTLELDAAQVRALRERRGVYMAPGGRINFAGLDPARADQAAAAIAETL</sequence>
<evidence type="ECO:0000313" key="9">
    <source>
        <dbReference type="EMBL" id="SHN67327.1"/>
    </source>
</evidence>
<dbReference type="Proteomes" id="UP000184066">
    <property type="component" value="Unassembled WGS sequence"/>
</dbReference>
<protein>
    <recommendedName>
        <fullName evidence="7">Aminotransferase</fullName>
        <ecNumber evidence="7">2.6.1.-</ecNumber>
    </recommendedName>
</protein>
<dbReference type="SUPFAM" id="SSF53383">
    <property type="entry name" value="PLP-dependent transferases"/>
    <property type="match status" value="1"/>
</dbReference>
<dbReference type="Pfam" id="PF00155">
    <property type="entry name" value="Aminotran_1_2"/>
    <property type="match status" value="1"/>
</dbReference>
<dbReference type="InterPro" id="IPR015422">
    <property type="entry name" value="PyrdxlP-dep_Trfase_small"/>
</dbReference>
<evidence type="ECO:0000256" key="3">
    <source>
        <dbReference type="ARBA" id="ARBA00011738"/>
    </source>
</evidence>
<dbReference type="CDD" id="cd00609">
    <property type="entry name" value="AAT_like"/>
    <property type="match status" value="1"/>
</dbReference>
<dbReference type="GO" id="GO:0004069">
    <property type="term" value="F:L-aspartate:2-oxoglutarate aminotransferase activity"/>
    <property type="evidence" value="ECO:0007669"/>
    <property type="project" value="TreeGrafter"/>
</dbReference>
<comment type="subunit">
    <text evidence="3">Homodimer.</text>
</comment>
<dbReference type="PRINTS" id="PR00799">
    <property type="entry name" value="TRANSAMINASE"/>
</dbReference>
<keyword evidence="6" id="KW-0663">Pyridoxal phosphate</keyword>
<keyword evidence="4 7" id="KW-0032">Aminotransferase</keyword>
<dbReference type="EMBL" id="FRDL01000005">
    <property type="protein sequence ID" value="SHN67327.1"/>
    <property type="molecule type" value="Genomic_DNA"/>
</dbReference>
<evidence type="ECO:0000259" key="8">
    <source>
        <dbReference type="Pfam" id="PF00155"/>
    </source>
</evidence>
<dbReference type="InterPro" id="IPR015424">
    <property type="entry name" value="PyrdxlP-dep_Trfase"/>
</dbReference>
<keyword evidence="10" id="KW-1185">Reference proteome</keyword>
<evidence type="ECO:0000313" key="10">
    <source>
        <dbReference type="Proteomes" id="UP000184066"/>
    </source>
</evidence>
<dbReference type="InterPro" id="IPR004839">
    <property type="entry name" value="Aminotransferase_I/II_large"/>
</dbReference>
<dbReference type="PROSITE" id="PS00105">
    <property type="entry name" value="AA_TRANSFER_CLASS_1"/>
    <property type="match status" value="1"/>
</dbReference>
<dbReference type="GO" id="GO:0004838">
    <property type="term" value="F:L-tyrosine-2-oxoglutarate transaminase activity"/>
    <property type="evidence" value="ECO:0007669"/>
    <property type="project" value="TreeGrafter"/>
</dbReference>
<dbReference type="PANTHER" id="PTHR11879">
    <property type="entry name" value="ASPARTATE AMINOTRANSFERASE"/>
    <property type="match status" value="1"/>
</dbReference>
<dbReference type="Gene3D" id="3.90.1150.10">
    <property type="entry name" value="Aspartate Aminotransferase, domain 1"/>
    <property type="match status" value="1"/>
</dbReference>
<dbReference type="STRING" id="1189325.SAMN04488119_10599"/>
<organism evidence="9 10">
    <name type="scientific">Oceanicella actignis</name>
    <dbReference type="NCBI Taxonomy" id="1189325"/>
    <lineage>
        <taxon>Bacteria</taxon>
        <taxon>Pseudomonadati</taxon>
        <taxon>Pseudomonadota</taxon>
        <taxon>Alphaproteobacteria</taxon>
        <taxon>Rhodobacterales</taxon>
        <taxon>Paracoccaceae</taxon>
        <taxon>Oceanicella</taxon>
    </lineage>
</organism>
<dbReference type="AlphaFoldDB" id="A0A1M7T9I0"/>
<dbReference type="Gene3D" id="3.40.640.10">
    <property type="entry name" value="Type I PLP-dependent aspartate aminotransferase-like (Major domain)"/>
    <property type="match status" value="1"/>
</dbReference>
<keyword evidence="5 7" id="KW-0808">Transferase</keyword>
<dbReference type="InterPro" id="IPR015421">
    <property type="entry name" value="PyrdxlP-dep_Trfase_major"/>
</dbReference>
<evidence type="ECO:0000256" key="5">
    <source>
        <dbReference type="ARBA" id="ARBA00022679"/>
    </source>
</evidence>
<evidence type="ECO:0000256" key="6">
    <source>
        <dbReference type="ARBA" id="ARBA00022898"/>
    </source>
</evidence>
<reference evidence="9 10" key="1">
    <citation type="submission" date="2016-12" db="EMBL/GenBank/DDBJ databases">
        <authorList>
            <person name="Song W.-J."/>
            <person name="Kurnit D.M."/>
        </authorList>
    </citation>
    <scope>NUCLEOTIDE SEQUENCE [LARGE SCALE GENOMIC DNA]</scope>
    <source>
        <strain evidence="9 10">CGMCC 1.10808</strain>
    </source>
</reference>
<dbReference type="InterPro" id="IPR004838">
    <property type="entry name" value="NHTrfase_class1_PyrdxlP-BS"/>
</dbReference>
<evidence type="ECO:0000256" key="7">
    <source>
        <dbReference type="RuleBase" id="RU000481"/>
    </source>
</evidence>
<name>A0A1M7T9I0_9RHOB</name>
<dbReference type="GO" id="GO:0033585">
    <property type="term" value="P:L-phenylalanine biosynthetic process from chorismate via phenylpyruvate"/>
    <property type="evidence" value="ECO:0007669"/>
    <property type="project" value="TreeGrafter"/>
</dbReference>
<gene>
    <name evidence="9" type="ORF">SAMN05216200_10598</name>
</gene>
<evidence type="ECO:0000256" key="4">
    <source>
        <dbReference type="ARBA" id="ARBA00022576"/>
    </source>
</evidence>
<evidence type="ECO:0000256" key="1">
    <source>
        <dbReference type="ARBA" id="ARBA00001933"/>
    </source>
</evidence>
<dbReference type="OrthoDB" id="9766445at2"/>
<dbReference type="NCBIfam" id="NF006719">
    <property type="entry name" value="PRK09257.1"/>
    <property type="match status" value="1"/>
</dbReference>